<dbReference type="OrthoDB" id="4708870at2759"/>
<reference evidence="2 3" key="1">
    <citation type="submission" date="2019-07" db="EMBL/GenBank/DDBJ databases">
        <title>Finished genome of Venturia effusa.</title>
        <authorList>
            <person name="Young C.A."/>
            <person name="Cox M.P."/>
            <person name="Ganley A.R.D."/>
            <person name="David W.J."/>
        </authorList>
    </citation>
    <scope>NUCLEOTIDE SEQUENCE [LARGE SCALE GENOMIC DNA]</scope>
    <source>
        <strain evidence="3">albino</strain>
    </source>
</reference>
<evidence type="ECO:0000256" key="1">
    <source>
        <dbReference type="SAM" id="MobiDB-lite"/>
    </source>
</evidence>
<feature type="region of interest" description="Disordered" evidence="1">
    <location>
        <begin position="379"/>
        <end position="488"/>
    </location>
</feature>
<feature type="compositionally biased region" description="Basic and acidic residues" evidence="1">
    <location>
        <begin position="439"/>
        <end position="455"/>
    </location>
</feature>
<dbReference type="EMBL" id="CP042186">
    <property type="protein sequence ID" value="QDS69116.1"/>
    <property type="molecule type" value="Genomic_DNA"/>
</dbReference>
<evidence type="ECO:0000313" key="2">
    <source>
        <dbReference type="EMBL" id="QDS69116.1"/>
    </source>
</evidence>
<organism evidence="2 3">
    <name type="scientific">Venturia effusa</name>
    <dbReference type="NCBI Taxonomy" id="50376"/>
    <lineage>
        <taxon>Eukaryota</taxon>
        <taxon>Fungi</taxon>
        <taxon>Dikarya</taxon>
        <taxon>Ascomycota</taxon>
        <taxon>Pezizomycotina</taxon>
        <taxon>Dothideomycetes</taxon>
        <taxon>Pleosporomycetidae</taxon>
        <taxon>Venturiales</taxon>
        <taxon>Venturiaceae</taxon>
        <taxon>Venturia</taxon>
    </lineage>
</organism>
<dbReference type="STRING" id="50376.A0A517L0I1"/>
<proteinExistence type="predicted"/>
<name>A0A517L0I1_9PEZI</name>
<gene>
    <name evidence="2" type="ORF">FKW77_010300</name>
</gene>
<sequence length="488" mass="55994">MGGNAFPNHPCPRLSHAKYDKLRDRTLGLLKDRFYAKVVCPPEAPSKVDHGDIDLLVADPIVQFTADDISKALQAVQHTRTGKTTSFAVPLTVGTEDYCGNVDPRFEGQYVQIDIHVCKSEDIEWEIFHNSYGDLMQILGVMNRSIGLTANDRGLHLRLQDIEVYNKKKSLIYLTKDPREMMDFLGLDHERYFNRGFNSNEEIYDWCAGGRLYTSPSHTRASDGGNETANDRQRYKKRPMFTICMNEYYPAHPELFADRQVYTREDVVQEALKHFPDAQSSYDAALSEHKQAMWEKSILASIKDTIPATNEKLGEVIRGLKRFVRYDTDGMPRLAEDHKEEITERPNWIENVDSEARLDELLIFVGENWEAVRALERQRTSDMKTGRVKRDSHRPSGDSEKEDGTSSGERLEHGEEIPKSEELERHNQERNSSQQSNRGDTKYHHGTTEDLHTEYRLAANHDQQPNEGIATVDGSKEEQVRKLPQAQR</sequence>
<feature type="compositionally biased region" description="Basic and acidic residues" evidence="1">
    <location>
        <begin position="379"/>
        <end position="429"/>
    </location>
</feature>
<dbReference type="AlphaFoldDB" id="A0A517L0I1"/>
<dbReference type="Proteomes" id="UP000316270">
    <property type="component" value="Chromosome 2"/>
</dbReference>
<protein>
    <submittedName>
        <fullName evidence="2">Uncharacterized protein</fullName>
    </submittedName>
</protein>
<keyword evidence="3" id="KW-1185">Reference proteome</keyword>
<evidence type="ECO:0000313" key="3">
    <source>
        <dbReference type="Proteomes" id="UP000316270"/>
    </source>
</evidence>
<accession>A0A517L0I1</accession>